<comment type="caution">
    <text evidence="2">The sequence shown here is derived from an EMBL/GenBank/DDBJ whole genome shotgun (WGS) entry which is preliminary data.</text>
</comment>
<keyword evidence="3" id="KW-1185">Reference proteome</keyword>
<dbReference type="AlphaFoldDB" id="A0A2S7IP72"/>
<keyword evidence="1" id="KW-0732">Signal</keyword>
<feature type="chain" id="PRO_5015615981" description="Lipocalin-like domain-containing protein" evidence="1">
    <location>
        <begin position="21"/>
        <end position="144"/>
    </location>
</feature>
<accession>A0A2S7IP72</accession>
<reference evidence="3" key="1">
    <citation type="submission" date="2018-02" db="EMBL/GenBank/DDBJ databases">
        <title>Genome sequencing of Solimonas sp. HR-BB.</title>
        <authorList>
            <person name="Lee Y."/>
            <person name="Jeon C.O."/>
        </authorList>
    </citation>
    <scope>NUCLEOTIDE SEQUENCE [LARGE SCALE GENOMIC DNA]</scope>
    <source>
        <strain evidence="3">HR-U</strain>
    </source>
</reference>
<feature type="signal peptide" evidence="1">
    <location>
        <begin position="1"/>
        <end position="20"/>
    </location>
</feature>
<evidence type="ECO:0000256" key="1">
    <source>
        <dbReference type="SAM" id="SignalP"/>
    </source>
</evidence>
<dbReference type="Proteomes" id="UP000239590">
    <property type="component" value="Unassembled WGS sequence"/>
</dbReference>
<organism evidence="2 3">
    <name type="scientific">Siphonobacter curvatus</name>
    <dbReference type="NCBI Taxonomy" id="2094562"/>
    <lineage>
        <taxon>Bacteria</taxon>
        <taxon>Pseudomonadati</taxon>
        <taxon>Bacteroidota</taxon>
        <taxon>Cytophagia</taxon>
        <taxon>Cytophagales</taxon>
        <taxon>Cytophagaceae</taxon>
        <taxon>Siphonobacter</taxon>
    </lineage>
</organism>
<dbReference type="RefSeq" id="WP_104711087.1">
    <property type="nucleotide sequence ID" value="NZ_PTRA01000001.1"/>
</dbReference>
<dbReference type="EMBL" id="PTRA01000001">
    <property type="protein sequence ID" value="PQA59527.1"/>
    <property type="molecule type" value="Genomic_DNA"/>
</dbReference>
<evidence type="ECO:0000313" key="3">
    <source>
        <dbReference type="Proteomes" id="UP000239590"/>
    </source>
</evidence>
<dbReference type="OrthoDB" id="1493972at2"/>
<evidence type="ECO:0000313" key="2">
    <source>
        <dbReference type="EMBL" id="PQA59527.1"/>
    </source>
</evidence>
<dbReference type="Gene3D" id="2.40.128.490">
    <property type="entry name" value="Uncharacterised protein PF14869, DUF4488"/>
    <property type="match status" value="1"/>
</dbReference>
<proteinExistence type="predicted"/>
<dbReference type="PROSITE" id="PS51257">
    <property type="entry name" value="PROKAR_LIPOPROTEIN"/>
    <property type="match status" value="1"/>
</dbReference>
<sequence length="144" mass="16142">MKFSLAGFLLLSLTACQSHSDLQGTWQLVSSAKIENGRTTTDDWSGKKMIKILNATHFSFLNHDTNGGKDSTSASFVAGGGTYTHEGDRYTEQVEYCSYRPYEGKSFDFTVEIKQDTLIQTGKEEVKEMGINHVIVEKYVRVKN</sequence>
<name>A0A2S7IP72_9BACT</name>
<protein>
    <recommendedName>
        <fullName evidence="4">Lipocalin-like domain-containing protein</fullName>
    </recommendedName>
</protein>
<evidence type="ECO:0008006" key="4">
    <source>
        <dbReference type="Google" id="ProtNLM"/>
    </source>
</evidence>
<gene>
    <name evidence="2" type="ORF">C5O19_07730</name>
</gene>